<dbReference type="InterPro" id="IPR035952">
    <property type="entry name" value="Rhomboid-like_sf"/>
</dbReference>
<evidence type="ECO:0000256" key="2">
    <source>
        <dbReference type="ARBA" id="ARBA00022692"/>
    </source>
</evidence>
<organism evidence="6 7">
    <name type="scientific">Eubacterium ramulus</name>
    <dbReference type="NCBI Taxonomy" id="39490"/>
    <lineage>
        <taxon>Bacteria</taxon>
        <taxon>Bacillati</taxon>
        <taxon>Bacillota</taxon>
        <taxon>Clostridia</taxon>
        <taxon>Eubacteriales</taxon>
        <taxon>Eubacteriaceae</taxon>
        <taxon>Eubacterium</taxon>
    </lineage>
</organism>
<gene>
    <name evidence="6" type="ORF">ERS852448_00245</name>
</gene>
<feature type="transmembrane region" description="Helical" evidence="5">
    <location>
        <begin position="61"/>
        <end position="87"/>
    </location>
</feature>
<protein>
    <recommendedName>
        <fullName evidence="8">Peptidase S54 rhomboid domain-containing protein</fullName>
    </recommendedName>
</protein>
<keyword evidence="2 5" id="KW-0812">Transmembrane</keyword>
<dbReference type="OrthoDB" id="9778756at2"/>
<dbReference type="EMBL" id="CYYA01000001">
    <property type="protein sequence ID" value="CUM73562.1"/>
    <property type="molecule type" value="Genomic_DNA"/>
</dbReference>
<dbReference type="AlphaFoldDB" id="A0A173R6U8"/>
<evidence type="ECO:0000256" key="3">
    <source>
        <dbReference type="ARBA" id="ARBA00022989"/>
    </source>
</evidence>
<keyword evidence="4 5" id="KW-0472">Membrane</keyword>
<keyword evidence="3 5" id="KW-1133">Transmembrane helix</keyword>
<proteinExistence type="predicted"/>
<feature type="transmembrane region" description="Helical" evidence="5">
    <location>
        <begin position="184"/>
        <end position="204"/>
    </location>
</feature>
<name>A0A173R6U8_EUBRA</name>
<evidence type="ECO:0000256" key="4">
    <source>
        <dbReference type="ARBA" id="ARBA00023136"/>
    </source>
</evidence>
<comment type="subcellular location">
    <subcellularLocation>
        <location evidence="1">Membrane</location>
        <topology evidence="1">Multi-pass membrane protein</topology>
    </subcellularLocation>
</comment>
<feature type="transmembrane region" description="Helical" evidence="5">
    <location>
        <begin position="99"/>
        <end position="121"/>
    </location>
</feature>
<reference evidence="6 7" key="1">
    <citation type="submission" date="2015-09" db="EMBL/GenBank/DDBJ databases">
        <authorList>
            <consortium name="Pathogen Informatics"/>
        </authorList>
    </citation>
    <scope>NUCLEOTIDE SEQUENCE [LARGE SCALE GENOMIC DNA]</scope>
    <source>
        <strain evidence="6 7">2789STDY5608891</strain>
    </source>
</reference>
<evidence type="ECO:0000313" key="6">
    <source>
        <dbReference type="EMBL" id="CUM73562.1"/>
    </source>
</evidence>
<evidence type="ECO:0008006" key="8">
    <source>
        <dbReference type="Google" id="ProtNLM"/>
    </source>
</evidence>
<dbReference type="SUPFAM" id="SSF144091">
    <property type="entry name" value="Rhomboid-like"/>
    <property type="match status" value="1"/>
</dbReference>
<evidence type="ECO:0000313" key="7">
    <source>
        <dbReference type="Proteomes" id="UP000095492"/>
    </source>
</evidence>
<sequence length="276" mass="32379">MHFLNKMERKFGRFAIQGLMKYIILFYVAGYLIEFLAPQAYSFLTLEPYLIFHYGQVWRLVSWVLIPPPTGNFFFAIIMIILYYQLGTALERTWGAFKFNVYIFGGMIFTVLGALLLYVIYGVNTPVSMGGSFSTYYINMTIFLAFAMCYPDMRIMLYFIIPIKMKWMAGIYAALIIYEMIISSWGGRVAIIASVLNFLIFFFTTRNYRSVSPKEIHRKRTYHRQVQQPKGVTRHKCAICGRTELDDPNLEFRFCSKCNGNYEYCQDHLFTHEHVK</sequence>
<feature type="transmembrane region" description="Helical" evidence="5">
    <location>
        <begin position="21"/>
        <end position="41"/>
    </location>
</feature>
<accession>A0A173R6U8</accession>
<dbReference type="Proteomes" id="UP000095492">
    <property type="component" value="Unassembled WGS sequence"/>
</dbReference>
<feature type="transmembrane region" description="Helical" evidence="5">
    <location>
        <begin position="157"/>
        <end position="178"/>
    </location>
</feature>
<dbReference type="STRING" id="39490.ERS852448_00245"/>
<evidence type="ECO:0000256" key="5">
    <source>
        <dbReference type="SAM" id="Phobius"/>
    </source>
</evidence>
<evidence type="ECO:0000256" key="1">
    <source>
        <dbReference type="ARBA" id="ARBA00004141"/>
    </source>
</evidence>
<dbReference type="GO" id="GO:0016020">
    <property type="term" value="C:membrane"/>
    <property type="evidence" value="ECO:0007669"/>
    <property type="project" value="UniProtKB-SubCell"/>
</dbReference>
<feature type="transmembrane region" description="Helical" evidence="5">
    <location>
        <begin position="133"/>
        <end position="150"/>
    </location>
</feature>